<evidence type="ECO:0000313" key="4">
    <source>
        <dbReference type="Proteomes" id="UP001209922"/>
    </source>
</evidence>
<dbReference type="Proteomes" id="UP001209922">
    <property type="component" value="Unassembled WGS sequence"/>
</dbReference>
<gene>
    <name evidence="3" type="ORF">OK345_06820</name>
</gene>
<dbReference type="Gene3D" id="3.20.20.140">
    <property type="entry name" value="Metal-dependent hydrolases"/>
    <property type="match status" value="1"/>
</dbReference>
<evidence type="ECO:0000313" key="3">
    <source>
        <dbReference type="EMBL" id="MCW4472212.1"/>
    </source>
</evidence>
<evidence type="ECO:0000256" key="1">
    <source>
        <dbReference type="SAM" id="SignalP"/>
    </source>
</evidence>
<dbReference type="CDD" id="cd01300">
    <property type="entry name" value="YtcJ_like"/>
    <property type="match status" value="1"/>
</dbReference>
<keyword evidence="4" id="KW-1185">Reference proteome</keyword>
<dbReference type="InterPro" id="IPR011059">
    <property type="entry name" value="Metal-dep_hydrolase_composite"/>
</dbReference>
<dbReference type="SUPFAM" id="SSF51338">
    <property type="entry name" value="Composite domain of metallo-dependent hydrolases"/>
    <property type="match status" value="1"/>
</dbReference>
<accession>A0ABT3JUN8</accession>
<protein>
    <submittedName>
        <fullName evidence="3">Amidohydrolase</fullName>
    </submittedName>
</protein>
<proteinExistence type="predicted"/>
<dbReference type="PANTHER" id="PTHR22642:SF2">
    <property type="entry name" value="PROTEIN LONG AFTER FAR-RED 3"/>
    <property type="match status" value="1"/>
</dbReference>
<dbReference type="InterPro" id="IPR013108">
    <property type="entry name" value="Amidohydro_3"/>
</dbReference>
<dbReference type="Gene3D" id="2.30.40.10">
    <property type="entry name" value="Urease, subunit C, domain 1"/>
    <property type="match status" value="1"/>
</dbReference>
<dbReference type="Gene3D" id="3.10.310.70">
    <property type="match status" value="1"/>
</dbReference>
<dbReference type="Pfam" id="PF07969">
    <property type="entry name" value="Amidohydro_3"/>
    <property type="match status" value="1"/>
</dbReference>
<feature type="domain" description="Amidohydrolase 3" evidence="2">
    <location>
        <begin position="73"/>
        <end position="555"/>
    </location>
</feature>
<feature type="chain" id="PRO_5047255000" evidence="1">
    <location>
        <begin position="22"/>
        <end position="564"/>
    </location>
</feature>
<sequence length="564" mass="60677">MRRLACLALLAPCLLSSTAAAEVQVVTAAAIHTGDPAQPPATALAWDSDDGRVLAVGERRALLELYPQARHTDVGQAVLVPGLIDAHAHLMYLGYALMQADLVGARSKDEVVARLRAFADTLPEGEWLRGNGWDQNLWPDKTFPTAADLDAAFPERPVWLDRVDGHAGWANSAALRAVAAKQGARALAGDWQPDGGRIERDGNGQPSGVFVDAAMALVADAIPPLDEASRERALERALYKAVSNGLTGVHDMGVSRADLALMKRFADEGRLPLRIDAYADGNGDALDDLCRDGLYRHAGGRLEMQGVKLFMDGALGSRGAALLEAYSDDPRNHGLLVTSPEDFETAVRKADGCGAQVATHAIGDRGNRIVLDTYEKVLGERRDSDHRWRVEHAQVVSLDDIPRFAPLGVIASMQPTHATSDMGWAQQRVGAERVQGAYAWQRLLQSGARLALGSDFPVESVDPRLGLYAAVTRQDRDGRPPGGWQPEQRLSAAEALRGFTADAAWAGHDEQQVGRLAPGLRADFVILDRDPLAVPAAQLDDMKVLSTWIDGEPVYTASPALPED</sequence>
<dbReference type="InterPro" id="IPR033932">
    <property type="entry name" value="YtcJ-like"/>
</dbReference>
<comment type="caution">
    <text evidence="3">The sequence shown here is derived from an EMBL/GenBank/DDBJ whole genome shotgun (WGS) entry which is preliminary data.</text>
</comment>
<reference evidence="3 4" key="1">
    <citation type="submission" date="2022-10" db="EMBL/GenBank/DDBJ databases">
        <title>Xanthomonas sp. H13-6.</title>
        <authorList>
            <person name="Liu X."/>
            <person name="Deng Z."/>
            <person name="Jiang Y."/>
            <person name="Yu T."/>
            <person name="Ai J."/>
        </authorList>
    </citation>
    <scope>NUCLEOTIDE SEQUENCE [LARGE SCALE GENOMIC DNA]</scope>
    <source>
        <strain evidence="3 4">H13-6</strain>
    </source>
</reference>
<organism evidence="3 4">
    <name type="scientific">Xanthomonas chitinilytica</name>
    <dbReference type="NCBI Taxonomy" id="2989819"/>
    <lineage>
        <taxon>Bacteria</taxon>
        <taxon>Pseudomonadati</taxon>
        <taxon>Pseudomonadota</taxon>
        <taxon>Gammaproteobacteria</taxon>
        <taxon>Lysobacterales</taxon>
        <taxon>Lysobacteraceae</taxon>
        <taxon>Xanthomonas</taxon>
    </lineage>
</organism>
<keyword evidence="1" id="KW-0732">Signal</keyword>
<evidence type="ECO:0000259" key="2">
    <source>
        <dbReference type="Pfam" id="PF07969"/>
    </source>
</evidence>
<dbReference type="EMBL" id="JAPCHY010000004">
    <property type="protein sequence ID" value="MCW4472212.1"/>
    <property type="molecule type" value="Genomic_DNA"/>
</dbReference>
<dbReference type="PANTHER" id="PTHR22642">
    <property type="entry name" value="IMIDAZOLONEPROPIONASE"/>
    <property type="match status" value="1"/>
</dbReference>
<dbReference type="InterPro" id="IPR032466">
    <property type="entry name" value="Metal_Hydrolase"/>
</dbReference>
<dbReference type="RefSeq" id="WP_265127168.1">
    <property type="nucleotide sequence ID" value="NZ_JAPCHY010000004.1"/>
</dbReference>
<name>A0ABT3JUN8_9XANT</name>
<dbReference type="SUPFAM" id="SSF51556">
    <property type="entry name" value="Metallo-dependent hydrolases"/>
    <property type="match status" value="1"/>
</dbReference>
<feature type="signal peptide" evidence="1">
    <location>
        <begin position="1"/>
        <end position="21"/>
    </location>
</feature>